<proteinExistence type="predicted"/>
<dbReference type="Gene3D" id="6.10.250.1730">
    <property type="match status" value="1"/>
</dbReference>
<keyword evidence="3" id="KW-1185">Reference proteome</keyword>
<comment type="caution">
    <text evidence="2">The sequence shown here is derived from an EMBL/GenBank/DDBJ whole genome shotgun (WGS) entry which is preliminary data.</text>
</comment>
<organism evidence="2 3">
    <name type="scientific">Phoxinus phoxinus</name>
    <name type="common">Eurasian minnow</name>
    <dbReference type="NCBI Taxonomy" id="58324"/>
    <lineage>
        <taxon>Eukaryota</taxon>
        <taxon>Metazoa</taxon>
        <taxon>Chordata</taxon>
        <taxon>Craniata</taxon>
        <taxon>Vertebrata</taxon>
        <taxon>Euteleostomi</taxon>
        <taxon>Actinopterygii</taxon>
        <taxon>Neopterygii</taxon>
        <taxon>Teleostei</taxon>
        <taxon>Ostariophysi</taxon>
        <taxon>Cypriniformes</taxon>
        <taxon>Leuciscidae</taxon>
        <taxon>Phoxininae</taxon>
        <taxon>Phoxinus</taxon>
    </lineage>
</organism>
<evidence type="ECO:0000313" key="2">
    <source>
        <dbReference type="EMBL" id="KAK7125859.1"/>
    </source>
</evidence>
<dbReference type="EMBL" id="JAYKXH010000023">
    <property type="protein sequence ID" value="KAK7125859.1"/>
    <property type="molecule type" value="Genomic_DNA"/>
</dbReference>
<feature type="region of interest" description="Disordered" evidence="1">
    <location>
        <begin position="1"/>
        <end position="25"/>
    </location>
</feature>
<name>A0AAN9C8A0_9TELE</name>
<reference evidence="2 3" key="1">
    <citation type="submission" date="2024-02" db="EMBL/GenBank/DDBJ databases">
        <title>Chromosome-level genome assembly of the Eurasian Minnow (Phoxinus phoxinus).</title>
        <authorList>
            <person name="Oriowo T.O."/>
            <person name="Martin S."/>
            <person name="Stange M."/>
            <person name="Chrysostomakis Y."/>
            <person name="Brown T."/>
            <person name="Winkler S."/>
            <person name="Kukowka S."/>
            <person name="Myers E.W."/>
            <person name="Bohne A."/>
        </authorList>
    </citation>
    <scope>NUCLEOTIDE SEQUENCE [LARGE SCALE GENOMIC DNA]</scope>
    <source>
        <strain evidence="2">ZFMK-TIS-60720</strain>
        <tissue evidence="2">Whole Organism</tissue>
    </source>
</reference>
<dbReference type="AlphaFoldDB" id="A0AAN9C8A0"/>
<evidence type="ECO:0000256" key="1">
    <source>
        <dbReference type="SAM" id="MobiDB-lite"/>
    </source>
</evidence>
<dbReference type="InterPro" id="IPR031220">
    <property type="entry name" value="XAF1_C_sf"/>
</dbReference>
<feature type="compositionally biased region" description="Polar residues" evidence="1">
    <location>
        <begin position="1"/>
        <end position="16"/>
    </location>
</feature>
<gene>
    <name evidence="2" type="ORF">R3I93_021282</name>
</gene>
<dbReference type="Proteomes" id="UP001364617">
    <property type="component" value="Unassembled WGS sequence"/>
</dbReference>
<accession>A0AAN9C8A0</accession>
<evidence type="ECO:0000313" key="3">
    <source>
        <dbReference type="Proteomes" id="UP001364617"/>
    </source>
</evidence>
<sequence length="178" mass="20067">MSSSDHSNKEQNSPQDEQQQSVSCEEGSCCVSESVTQEKPESGQTPNITQALAATPVHTQRVALELCWYCLKSQPTEGLNIPQLQVDSEDLTLPPSGERLNYQRDPRPHFGVAHSSRSVSFPLWDTDRPRDMKRGEEEEEAMDSVSCCPHCHLGLPRDTLRWHEVKCLLFDEQRNSSS</sequence>
<protein>
    <submittedName>
        <fullName evidence="2">Uncharacterized protein</fullName>
    </submittedName>
</protein>